<dbReference type="GO" id="GO:0009052">
    <property type="term" value="P:pentose-phosphate shunt, non-oxidative branch"/>
    <property type="evidence" value="ECO:0007669"/>
    <property type="project" value="TreeGrafter"/>
</dbReference>
<keyword evidence="4" id="KW-1185">Reference proteome</keyword>
<gene>
    <name evidence="3" type="ORF">PO878_06250</name>
</gene>
<dbReference type="GO" id="GO:0004751">
    <property type="term" value="F:ribose-5-phosphate isomerase activity"/>
    <property type="evidence" value="ECO:0007669"/>
    <property type="project" value="TreeGrafter"/>
</dbReference>
<dbReference type="EMBL" id="CP116942">
    <property type="protein sequence ID" value="WCO68328.1"/>
    <property type="molecule type" value="Genomic_DNA"/>
</dbReference>
<evidence type="ECO:0000313" key="3">
    <source>
        <dbReference type="EMBL" id="WCO68328.1"/>
    </source>
</evidence>
<reference evidence="3" key="1">
    <citation type="submission" date="2023-01" db="EMBL/GenBank/DDBJ databases">
        <title>The diversity of Class Acidimicrobiia in South China Sea sediment environments and the proposal of Iamia marina sp. nov., a novel species of the genus Iamia.</title>
        <authorList>
            <person name="He Y."/>
            <person name="Tian X."/>
        </authorList>
    </citation>
    <scope>NUCLEOTIDE SEQUENCE</scope>
    <source>
        <strain evidence="3">DSM 19957</strain>
    </source>
</reference>
<protein>
    <submittedName>
        <fullName evidence="3">RpiB/LacA/LacB family sugar-phosphate isomerase</fullName>
    </submittedName>
</protein>
<evidence type="ECO:0000256" key="2">
    <source>
        <dbReference type="SAM" id="MobiDB-lite"/>
    </source>
</evidence>
<dbReference type="PANTHER" id="PTHR30345">
    <property type="entry name" value="RIBOSE-5-PHOSPHATE ISOMERASE B"/>
    <property type="match status" value="1"/>
</dbReference>
<sequence length="151" mass="15213">MTVRIAFGTDERTAVTEALKELVAEAGHELVVAARDGDPWPDVGRAVGEAVASGTADRGVVCCWTGTGVAMAATKVPGVRAALCGDAETARGARRWNDANVLALGLRLTSAVVAGEVLAAFLGTDPDPDEGPTIARVEPRPGAGPGPAAEG</sequence>
<dbReference type="PIRSF" id="PIRSF005384">
    <property type="entry name" value="RpiB_LacA_B"/>
    <property type="match status" value="1"/>
</dbReference>
<dbReference type="Gene3D" id="3.40.1400.10">
    <property type="entry name" value="Sugar-phosphate isomerase, RpiB/LacA/LacB"/>
    <property type="match status" value="1"/>
</dbReference>
<name>A0AAE9YBY2_9ACTN</name>
<dbReference type="Proteomes" id="UP001216390">
    <property type="component" value="Chromosome"/>
</dbReference>
<comment type="similarity">
    <text evidence="1">Belongs to the LacAB/RpiB family.</text>
</comment>
<dbReference type="InterPro" id="IPR003500">
    <property type="entry name" value="RpiB_LacA_LacB"/>
</dbReference>
<dbReference type="KEGG" id="ima:PO878_06250"/>
<dbReference type="AlphaFoldDB" id="A0AAE9YBY2"/>
<proteinExistence type="inferred from homology"/>
<dbReference type="Pfam" id="PF02502">
    <property type="entry name" value="LacAB_rpiB"/>
    <property type="match status" value="1"/>
</dbReference>
<accession>A0AAE9YBY2</accession>
<evidence type="ECO:0000256" key="1">
    <source>
        <dbReference type="ARBA" id="ARBA00008754"/>
    </source>
</evidence>
<dbReference type="SUPFAM" id="SSF89623">
    <property type="entry name" value="Ribose/Galactose isomerase RpiB/AlsB"/>
    <property type="match status" value="1"/>
</dbReference>
<evidence type="ECO:0000313" key="4">
    <source>
        <dbReference type="Proteomes" id="UP001216390"/>
    </source>
</evidence>
<dbReference type="InterPro" id="IPR036569">
    <property type="entry name" value="RpiB_LacA_LacB_sf"/>
</dbReference>
<organism evidence="3 4">
    <name type="scientific">Iamia majanohamensis</name>
    <dbReference type="NCBI Taxonomy" id="467976"/>
    <lineage>
        <taxon>Bacteria</taxon>
        <taxon>Bacillati</taxon>
        <taxon>Actinomycetota</taxon>
        <taxon>Acidimicrobiia</taxon>
        <taxon>Acidimicrobiales</taxon>
        <taxon>Iamiaceae</taxon>
        <taxon>Iamia</taxon>
    </lineage>
</organism>
<dbReference type="GO" id="GO:0019316">
    <property type="term" value="P:D-allose catabolic process"/>
    <property type="evidence" value="ECO:0007669"/>
    <property type="project" value="TreeGrafter"/>
</dbReference>
<feature type="region of interest" description="Disordered" evidence="2">
    <location>
        <begin position="123"/>
        <end position="151"/>
    </location>
</feature>
<keyword evidence="3" id="KW-0413">Isomerase</keyword>
<dbReference type="PANTHER" id="PTHR30345:SF2">
    <property type="entry name" value="SUGAR-PHOSPHATE ISOMERASE, RPIB_LACA_LACB FAMILY"/>
    <property type="match status" value="1"/>
</dbReference>